<reference evidence="3" key="2">
    <citation type="submission" date="2022-10" db="EMBL/GenBank/DDBJ databases">
        <authorList>
            <person name="Aronson H.S."/>
        </authorList>
    </citation>
    <scope>NUCLEOTIDE SEQUENCE</scope>
    <source>
        <strain evidence="3">RS19-109</strain>
    </source>
</reference>
<dbReference type="PROSITE" id="PS50828">
    <property type="entry name" value="SMR"/>
    <property type="match status" value="1"/>
</dbReference>
<dbReference type="SUPFAM" id="SSF160443">
    <property type="entry name" value="SMR domain-like"/>
    <property type="match status" value="1"/>
</dbReference>
<evidence type="ECO:0000313" key="3">
    <source>
        <dbReference type="EMBL" id="MDG4475025.1"/>
    </source>
</evidence>
<feature type="region of interest" description="Disordered" evidence="1">
    <location>
        <begin position="1"/>
        <end position="37"/>
    </location>
</feature>
<evidence type="ECO:0000256" key="1">
    <source>
        <dbReference type="SAM" id="MobiDB-lite"/>
    </source>
</evidence>
<protein>
    <submittedName>
        <fullName evidence="3">Smr/MutS family protein</fullName>
    </submittedName>
</protein>
<feature type="domain" description="Smr" evidence="2">
    <location>
        <begin position="96"/>
        <end position="179"/>
    </location>
</feature>
<dbReference type="Pfam" id="PF01713">
    <property type="entry name" value="Smr"/>
    <property type="match status" value="1"/>
</dbReference>
<dbReference type="Gene3D" id="3.30.1370.110">
    <property type="match status" value="1"/>
</dbReference>
<comment type="caution">
    <text evidence="3">The sequence shown here is derived from an EMBL/GenBank/DDBJ whole genome shotgun (WGS) entry which is preliminary data.</text>
</comment>
<dbReference type="PANTHER" id="PTHR35562:SF2">
    <property type="entry name" value="DNA ENDONUCLEASE SMRA-RELATED"/>
    <property type="match status" value="1"/>
</dbReference>
<dbReference type="PANTHER" id="PTHR35562">
    <property type="entry name" value="DNA ENDONUCLEASE SMRA-RELATED"/>
    <property type="match status" value="1"/>
</dbReference>
<name>A0A9X4RKY6_9BACT</name>
<sequence>MRKKHPSPRQAAPVSKKSKKGAASPHRRKLTASDDLGALFSADQEKGGMQSFASALATGIPAATLAEILSDKEELPTPAQTLRGAIKSSPPPQEHIDLHGCTAAEAEIRTENFLTRALRNHLKTVMVITGKGIHSKEGPVLKDVIETRLKIMKDDGSILTYLWEKKDREKSGALLVYLP</sequence>
<proteinExistence type="predicted"/>
<dbReference type="InterPro" id="IPR002625">
    <property type="entry name" value="Smr_dom"/>
</dbReference>
<feature type="compositionally biased region" description="Basic residues" evidence="1">
    <location>
        <begin position="16"/>
        <end position="30"/>
    </location>
</feature>
<gene>
    <name evidence="3" type="ORF">OLX77_02480</name>
</gene>
<keyword evidence="4" id="KW-1185">Reference proteome</keyword>
<dbReference type="InterPro" id="IPR036063">
    <property type="entry name" value="Smr_dom_sf"/>
</dbReference>
<accession>A0A9X4RKY6</accession>
<dbReference type="AlphaFoldDB" id="A0A9X4RKY6"/>
<dbReference type="EMBL" id="JAPHEH010000001">
    <property type="protein sequence ID" value="MDG4475025.1"/>
    <property type="molecule type" value="Genomic_DNA"/>
</dbReference>
<evidence type="ECO:0000259" key="2">
    <source>
        <dbReference type="PROSITE" id="PS50828"/>
    </source>
</evidence>
<dbReference type="Proteomes" id="UP001154240">
    <property type="component" value="Unassembled WGS sequence"/>
</dbReference>
<reference evidence="3" key="1">
    <citation type="journal article" date="2022" name="bioRxiv">
        <title>Thiovibrio frasassiensisgen. nov., sp. nov., an autotrophic, elemental sulfur disproportionating bacterium isolated from sulfidic karst sediment, and proposal of Thiovibrionaceae fam. nov.</title>
        <authorList>
            <person name="Aronson H."/>
            <person name="Thomas C."/>
            <person name="Bhattacharyya M."/>
            <person name="Eckstein S."/>
            <person name="Jensen S."/>
            <person name="Barco R."/>
            <person name="Macalady J."/>
            <person name="Amend J."/>
        </authorList>
    </citation>
    <scope>NUCLEOTIDE SEQUENCE</scope>
    <source>
        <strain evidence="3">RS19-109</strain>
    </source>
</reference>
<dbReference type="RefSeq" id="WP_307632001.1">
    <property type="nucleotide sequence ID" value="NZ_JAPHEH010000001.1"/>
</dbReference>
<evidence type="ECO:0000313" key="4">
    <source>
        <dbReference type="Proteomes" id="UP001154240"/>
    </source>
</evidence>
<organism evidence="3 4">
    <name type="scientific">Thiovibrio frasassiensis</name>
    <dbReference type="NCBI Taxonomy" id="2984131"/>
    <lineage>
        <taxon>Bacteria</taxon>
        <taxon>Pseudomonadati</taxon>
        <taxon>Thermodesulfobacteriota</taxon>
        <taxon>Desulfobulbia</taxon>
        <taxon>Desulfobulbales</taxon>
        <taxon>Thiovibrionaceae</taxon>
        <taxon>Thiovibrio</taxon>
    </lineage>
</organism>